<dbReference type="OrthoDB" id="7188852at2"/>
<keyword evidence="3" id="KW-1185">Reference proteome</keyword>
<evidence type="ECO:0000313" key="2">
    <source>
        <dbReference type="EMBL" id="SDF73715.1"/>
    </source>
</evidence>
<protein>
    <recommendedName>
        <fullName evidence="5">TniQ protein</fullName>
    </recommendedName>
</protein>
<dbReference type="Proteomes" id="UP000323502">
    <property type="component" value="Unassembled WGS sequence"/>
</dbReference>
<organism evidence="2 3">
    <name type="scientific">Sphingomonas carotinifaciens</name>
    <dbReference type="NCBI Taxonomy" id="1166323"/>
    <lineage>
        <taxon>Bacteria</taxon>
        <taxon>Pseudomonadati</taxon>
        <taxon>Pseudomonadota</taxon>
        <taxon>Alphaproteobacteria</taxon>
        <taxon>Sphingomonadales</taxon>
        <taxon>Sphingomonadaceae</taxon>
        <taxon>Sphingomonas</taxon>
    </lineage>
</organism>
<evidence type="ECO:0000313" key="3">
    <source>
        <dbReference type="Proteomes" id="UP000323502"/>
    </source>
</evidence>
<dbReference type="RefSeq" id="WP_149682767.1">
    <property type="nucleotide sequence ID" value="NZ_FNBI01000005.1"/>
</dbReference>
<evidence type="ECO:0000313" key="1">
    <source>
        <dbReference type="EMBL" id="MWC43241.1"/>
    </source>
</evidence>
<reference evidence="1 4" key="2">
    <citation type="submission" date="2019-12" db="EMBL/GenBank/DDBJ databases">
        <authorList>
            <person name="Zheng J."/>
        </authorList>
    </citation>
    <scope>NUCLEOTIDE SEQUENCE [LARGE SCALE GENOMIC DNA]</scope>
    <source>
        <strain evidence="1 4">DSM 27347</strain>
    </source>
</reference>
<reference evidence="2 3" key="1">
    <citation type="submission" date="2016-10" db="EMBL/GenBank/DDBJ databases">
        <authorList>
            <person name="Varghese N."/>
            <person name="Submissions S."/>
        </authorList>
    </citation>
    <scope>NUCLEOTIDE SEQUENCE [LARGE SCALE GENOMIC DNA]</scope>
    <source>
        <strain evidence="2 3">S7-754</strain>
    </source>
</reference>
<name>A0A1G7NHZ2_9SPHN</name>
<dbReference type="Proteomes" id="UP000436801">
    <property type="component" value="Unassembled WGS sequence"/>
</dbReference>
<dbReference type="EMBL" id="WSUT01000005">
    <property type="protein sequence ID" value="MWC43241.1"/>
    <property type="molecule type" value="Genomic_DNA"/>
</dbReference>
<dbReference type="AlphaFoldDB" id="A0A1G7NHZ2"/>
<gene>
    <name evidence="1" type="ORF">GQR91_06135</name>
    <name evidence="2" type="ORF">SAMN05216557_105175</name>
</gene>
<evidence type="ECO:0000313" key="4">
    <source>
        <dbReference type="Proteomes" id="UP000436801"/>
    </source>
</evidence>
<sequence length="637" mass="69605">MIAAVPRRVLEAPPVAPGESLIGLVRSCAWLNGLPSVGALLREAADATHAWSNLALRSDVDADRLAVAMRLPAEEVAGRMHRERRAAPHLLLRSFFGVELRSHDLVVDRRSFAPAALASAPHHRATWQVGLLPFCTETGELLVDRCENCSNHLEWAAAKRLTHCSTCRRPVSTGTPANVGVNVLDETARFTALLRPWDEDEDSARATLHDDLRNVPSGAVFDLAWSIARFMVDGPVGLRRMDVGLPAATKVAILRVAAEIMAGWPESLDAALRRIVAKDATGGRRVLARLRGLFEPRIRWPEQHELLARTHPHLLARTRNAAHAVHGDAVDAATATSMLGISADLLPRLVAAGAIEAVAARRGIHLSAGYDGASLRRLGTLRDDCISMESVSERLGVTLHGVEQLVCLGLMLEHDEPAVAIMHRRRQVSRSDFDRLVGRIVSIARADINEGIPLRSAVRVIGGREKPWGQILRLIADGLIPARLWRPETRGRRDGGRLRALVDNLHVSKADLPLLAEVAFDVAVHADFRFATSVSRRDMEDTLNINPGHSAFVLSHELSEAVLPSGRLDKRAVLALATSRISPGEISARYTDFSRRLPKAMRVERVLRLGTSGWDRASIEHLLAHEHMTPKGGQSPG</sequence>
<proteinExistence type="predicted"/>
<accession>A0A1G7NHZ2</accession>
<dbReference type="EMBL" id="FNBI01000005">
    <property type="protein sequence ID" value="SDF73715.1"/>
    <property type="molecule type" value="Genomic_DNA"/>
</dbReference>
<evidence type="ECO:0008006" key="5">
    <source>
        <dbReference type="Google" id="ProtNLM"/>
    </source>
</evidence>